<organism evidence="2">
    <name type="scientific">marine sediment metagenome</name>
    <dbReference type="NCBI Taxonomy" id="412755"/>
    <lineage>
        <taxon>unclassified sequences</taxon>
        <taxon>metagenomes</taxon>
        <taxon>ecological metagenomes</taxon>
    </lineage>
</organism>
<dbReference type="EMBL" id="BARS01046311">
    <property type="protein sequence ID" value="GAG28784.1"/>
    <property type="molecule type" value="Genomic_DNA"/>
</dbReference>
<feature type="region of interest" description="Disordered" evidence="1">
    <location>
        <begin position="33"/>
        <end position="54"/>
    </location>
</feature>
<gene>
    <name evidence="2" type="ORF">S01H1_69721</name>
</gene>
<proteinExistence type="predicted"/>
<protein>
    <submittedName>
        <fullName evidence="2">Uncharacterized protein</fullName>
    </submittedName>
</protein>
<evidence type="ECO:0000313" key="2">
    <source>
        <dbReference type="EMBL" id="GAG28784.1"/>
    </source>
</evidence>
<comment type="caution">
    <text evidence="2">The sequence shown here is derived from an EMBL/GenBank/DDBJ whole genome shotgun (WGS) entry which is preliminary data.</text>
</comment>
<reference evidence="2" key="1">
    <citation type="journal article" date="2014" name="Front. Microbiol.">
        <title>High frequency of phylogenetically diverse reductive dehalogenase-homologous genes in deep subseafloor sedimentary metagenomes.</title>
        <authorList>
            <person name="Kawai M."/>
            <person name="Futagami T."/>
            <person name="Toyoda A."/>
            <person name="Takaki Y."/>
            <person name="Nishi S."/>
            <person name="Hori S."/>
            <person name="Arai W."/>
            <person name="Tsubouchi T."/>
            <person name="Morono Y."/>
            <person name="Uchiyama I."/>
            <person name="Ito T."/>
            <person name="Fujiyama A."/>
            <person name="Inagaki F."/>
            <person name="Takami H."/>
        </authorList>
    </citation>
    <scope>NUCLEOTIDE SEQUENCE</scope>
    <source>
        <strain evidence="2">Expedition CK06-06</strain>
    </source>
</reference>
<evidence type="ECO:0000256" key="1">
    <source>
        <dbReference type="SAM" id="MobiDB-lite"/>
    </source>
</evidence>
<dbReference type="AlphaFoldDB" id="X0WCT4"/>
<sequence length="54" mass="5725">MQTDSLIRYDIRMVSLAVVLTLLTAGPAPAGHVTSTWDGGAGNWNDPDNWSPVG</sequence>
<feature type="non-terminal residue" evidence="2">
    <location>
        <position position="54"/>
    </location>
</feature>
<name>X0WCT4_9ZZZZ</name>
<accession>X0WCT4</accession>